<dbReference type="Proteomes" id="UP000554482">
    <property type="component" value="Unassembled WGS sequence"/>
</dbReference>
<gene>
    <name evidence="3" type="ORF">FRX31_004939</name>
</gene>
<evidence type="ECO:0000256" key="1">
    <source>
        <dbReference type="SAM" id="MobiDB-lite"/>
    </source>
</evidence>
<organism evidence="3 4">
    <name type="scientific">Thalictrum thalictroides</name>
    <name type="common">Rue-anemone</name>
    <name type="synonym">Anemone thalictroides</name>
    <dbReference type="NCBI Taxonomy" id="46969"/>
    <lineage>
        <taxon>Eukaryota</taxon>
        <taxon>Viridiplantae</taxon>
        <taxon>Streptophyta</taxon>
        <taxon>Embryophyta</taxon>
        <taxon>Tracheophyta</taxon>
        <taxon>Spermatophyta</taxon>
        <taxon>Magnoliopsida</taxon>
        <taxon>Ranunculales</taxon>
        <taxon>Ranunculaceae</taxon>
        <taxon>Thalictroideae</taxon>
        <taxon>Thalictrum</taxon>
    </lineage>
</organism>
<feature type="region of interest" description="Disordered" evidence="1">
    <location>
        <begin position="68"/>
        <end position="88"/>
    </location>
</feature>
<comment type="caution">
    <text evidence="3">The sequence shown here is derived from an EMBL/GenBank/DDBJ whole genome shotgun (WGS) entry which is preliminary data.</text>
</comment>
<feature type="non-terminal residue" evidence="3">
    <location>
        <position position="235"/>
    </location>
</feature>
<feature type="domain" description="Transposase MuDR plant" evidence="2">
    <location>
        <begin position="152"/>
        <end position="206"/>
    </location>
</feature>
<reference evidence="3 4" key="1">
    <citation type="submission" date="2020-06" db="EMBL/GenBank/DDBJ databases">
        <title>Transcriptomic and genomic resources for Thalictrum thalictroides and T. hernandezii: Facilitating candidate gene discovery in an emerging model plant lineage.</title>
        <authorList>
            <person name="Arias T."/>
            <person name="Riano-Pachon D.M."/>
            <person name="Di Stilio V.S."/>
        </authorList>
    </citation>
    <scope>NUCLEOTIDE SEQUENCE [LARGE SCALE GENOMIC DNA]</scope>
    <source>
        <strain evidence="4">cv. WT478/WT964</strain>
        <tissue evidence="3">Leaves</tissue>
    </source>
</reference>
<dbReference type="InterPro" id="IPR004332">
    <property type="entry name" value="Transposase_MuDR"/>
</dbReference>
<evidence type="ECO:0000313" key="3">
    <source>
        <dbReference type="EMBL" id="KAF5205474.1"/>
    </source>
</evidence>
<evidence type="ECO:0000259" key="2">
    <source>
        <dbReference type="Pfam" id="PF03108"/>
    </source>
</evidence>
<sequence>MFDDNQAVHVDGDDLEDKGSEGDEIERLVFDVGESFGPIVSQEAKYYNSESEDELPVDGDEFHDEVLVAPSSMHAADDSDTDSSEKEDGIIAEKETPKAQANVEHEIPEVGDEELKFRELAKNIFEEEDNERDRDSVLEPIPELVPNMQWRTMKECRLFFRTYAIQKNFTWKQVKNDKKRYKLSCSHKNCGWFIRASTKNDNHTVQLRKYSDLHTCESNASNKNLHCNSSWVIPK</sequence>
<dbReference type="AlphaFoldDB" id="A0A7J6X709"/>
<protein>
    <recommendedName>
        <fullName evidence="2">Transposase MuDR plant domain-containing protein</fullName>
    </recommendedName>
</protein>
<dbReference type="Pfam" id="PF03108">
    <property type="entry name" value="DBD_Tnp_Mut"/>
    <property type="match status" value="1"/>
</dbReference>
<feature type="region of interest" description="Disordered" evidence="1">
    <location>
        <begin position="1"/>
        <end position="22"/>
    </location>
</feature>
<keyword evidence="4" id="KW-1185">Reference proteome</keyword>
<dbReference type="OrthoDB" id="1932754at2759"/>
<name>A0A7J6X709_THATH</name>
<accession>A0A7J6X709</accession>
<dbReference type="EMBL" id="JABWDY010004016">
    <property type="protein sequence ID" value="KAF5205474.1"/>
    <property type="molecule type" value="Genomic_DNA"/>
</dbReference>
<proteinExistence type="predicted"/>
<evidence type="ECO:0000313" key="4">
    <source>
        <dbReference type="Proteomes" id="UP000554482"/>
    </source>
</evidence>